<dbReference type="InterPro" id="IPR023765">
    <property type="entry name" value="SBP_5_CS"/>
</dbReference>
<protein>
    <submittedName>
        <fullName evidence="7">Peptide ABC transporter substrate-binding protein</fullName>
    </submittedName>
</protein>
<dbReference type="Pfam" id="PF00496">
    <property type="entry name" value="SBP_bac_5"/>
    <property type="match status" value="1"/>
</dbReference>
<accession>A0A8T7M839</accession>
<dbReference type="InterPro" id="IPR039424">
    <property type="entry name" value="SBP_5"/>
</dbReference>
<reference evidence="8" key="2">
    <citation type="journal article" date="2024" name="Nature">
        <title>Anoxygenic phototroph of the Chloroflexota uses a type I reaction centre.</title>
        <authorList>
            <person name="Tsuji J.M."/>
            <person name="Shaw N.A."/>
            <person name="Nagashima S."/>
            <person name="Venkiteswaran J.J."/>
            <person name="Schiff S.L."/>
            <person name="Watanabe T."/>
            <person name="Fukui M."/>
            <person name="Hanada S."/>
            <person name="Tank M."/>
            <person name="Neufeld J.D."/>
        </authorList>
    </citation>
    <scope>NUCLEOTIDE SEQUENCE</scope>
    <source>
        <strain evidence="8">L227-S17</strain>
    </source>
</reference>
<feature type="chain" id="PRO_5035741848" evidence="5">
    <location>
        <begin position="37"/>
        <end position="590"/>
    </location>
</feature>
<dbReference type="SUPFAM" id="SSF53850">
    <property type="entry name" value="Periplasmic binding protein-like II"/>
    <property type="match status" value="1"/>
</dbReference>
<evidence type="ECO:0000313" key="8">
    <source>
        <dbReference type="EMBL" id="WJW68160.1"/>
    </source>
</evidence>
<dbReference type="InterPro" id="IPR030678">
    <property type="entry name" value="Peptide/Ni-bd"/>
</dbReference>
<evidence type="ECO:0000256" key="1">
    <source>
        <dbReference type="ARBA" id="ARBA00004193"/>
    </source>
</evidence>
<feature type="signal peptide" evidence="5">
    <location>
        <begin position="1"/>
        <end position="36"/>
    </location>
</feature>
<name>A0A8T7M839_9CHLR</name>
<evidence type="ECO:0000256" key="2">
    <source>
        <dbReference type="ARBA" id="ARBA00005695"/>
    </source>
</evidence>
<dbReference type="Gene3D" id="3.40.190.10">
    <property type="entry name" value="Periplasmic binding protein-like II"/>
    <property type="match status" value="1"/>
</dbReference>
<keyword evidence="10" id="KW-1185">Reference proteome</keyword>
<reference evidence="7 9" key="1">
    <citation type="submission" date="2020-06" db="EMBL/GenBank/DDBJ databases">
        <title>Anoxygenic phototrophic Chloroflexota member uses a Type I reaction center.</title>
        <authorList>
            <person name="Tsuji J.M."/>
            <person name="Shaw N.A."/>
            <person name="Nagashima S."/>
            <person name="Venkiteswaran J."/>
            <person name="Schiff S.L."/>
            <person name="Hanada S."/>
            <person name="Tank M."/>
            <person name="Neufeld J.D."/>
        </authorList>
    </citation>
    <scope>NUCLEOTIDE SEQUENCE [LARGE SCALE GENOMIC DNA]</scope>
    <source>
        <strain evidence="7">L227-S17</strain>
    </source>
</reference>
<dbReference type="PIRSF" id="PIRSF002741">
    <property type="entry name" value="MppA"/>
    <property type="match status" value="1"/>
</dbReference>
<dbReference type="PANTHER" id="PTHR30290">
    <property type="entry name" value="PERIPLASMIC BINDING COMPONENT OF ABC TRANSPORTER"/>
    <property type="match status" value="1"/>
</dbReference>
<dbReference type="GO" id="GO:0015833">
    <property type="term" value="P:peptide transport"/>
    <property type="evidence" value="ECO:0007669"/>
    <property type="project" value="TreeGrafter"/>
</dbReference>
<dbReference type="Proteomes" id="UP001431572">
    <property type="component" value="Chromosome 2"/>
</dbReference>
<dbReference type="EMBL" id="CP128400">
    <property type="protein sequence ID" value="WJW68160.1"/>
    <property type="molecule type" value="Genomic_DNA"/>
</dbReference>
<dbReference type="RefSeq" id="WP_341470066.1">
    <property type="nucleotide sequence ID" value="NZ_CP128400.1"/>
</dbReference>
<evidence type="ECO:0000313" key="9">
    <source>
        <dbReference type="Proteomes" id="UP000521676"/>
    </source>
</evidence>
<dbReference type="AlphaFoldDB" id="A0A8T7M839"/>
<dbReference type="GO" id="GO:0042597">
    <property type="term" value="C:periplasmic space"/>
    <property type="evidence" value="ECO:0007669"/>
    <property type="project" value="UniProtKB-ARBA"/>
</dbReference>
<evidence type="ECO:0000256" key="3">
    <source>
        <dbReference type="ARBA" id="ARBA00022448"/>
    </source>
</evidence>
<keyword evidence="4 5" id="KW-0732">Signal</keyword>
<dbReference type="GO" id="GO:1904680">
    <property type="term" value="F:peptide transmembrane transporter activity"/>
    <property type="evidence" value="ECO:0007669"/>
    <property type="project" value="TreeGrafter"/>
</dbReference>
<proteinExistence type="inferred from homology"/>
<dbReference type="PROSITE" id="PS01040">
    <property type="entry name" value="SBP_BACTERIAL_5"/>
    <property type="match status" value="1"/>
</dbReference>
<dbReference type="Proteomes" id="UP000521676">
    <property type="component" value="Unassembled WGS sequence"/>
</dbReference>
<dbReference type="Gene3D" id="3.10.105.10">
    <property type="entry name" value="Dipeptide-binding Protein, Domain 3"/>
    <property type="match status" value="1"/>
</dbReference>
<dbReference type="EMBL" id="JACATZ010000003">
    <property type="protein sequence ID" value="NWJ48224.1"/>
    <property type="molecule type" value="Genomic_DNA"/>
</dbReference>
<sequence>MRSKNLFAAKSLRMRLGAAIFLFAGLLLSACGDSTATPVPATTTAAATTAATLAPNQTVGPAVVPTTGTTTAAVTTTASATTAATTSAKSDHPGLLREANTYANPASLDPAGSGTTRQIMVNIFGGLVTNNSKGEILALAAEKWQVSTDGKVYTFTLRKDLKFQNGNPVKASDVVWSLTRSLDPKLKAAAAVNLTDIAGADDYYTAKATEVSGLKALDDSNVQITLNKVAPYFLSKLALPIASILDRTEVEKNDRWWEKHTASIGPFILKEWKKSQSIYLAANPYYVFGKPKIDIEMLYVSDAQARLAMFAKGDVDIVWSVGDTIFDQIKDDPELSKFLIQPKELTYTAYPLVLNPKAYQPFQDVRVRQAVAMSIDRKTLVDKIFTSCKLPDSIIPPGTIPGYPTTVKALEYNPTKAKQLLADAGFPGGQGLPEFSIVQAGTGSSSAYMEFFQSQITTNLGMKVKLEVMERTKFVAEERKKTSLASFYDRVVADYLDPQSLLTVPLYSKSSSNIFGYESDKFDKLVEAADAELNAAKRYDLYAQAEQVAVNDAVFVPICQIYTRLVAKPYVSGYQFSPIGILPYDQVEVK</sequence>
<evidence type="ECO:0000259" key="6">
    <source>
        <dbReference type="Pfam" id="PF00496"/>
    </source>
</evidence>
<feature type="domain" description="Solute-binding protein family 5" evidence="6">
    <location>
        <begin position="139"/>
        <end position="510"/>
    </location>
</feature>
<dbReference type="GO" id="GO:0043190">
    <property type="term" value="C:ATP-binding cassette (ABC) transporter complex"/>
    <property type="evidence" value="ECO:0007669"/>
    <property type="project" value="InterPro"/>
</dbReference>
<evidence type="ECO:0000256" key="5">
    <source>
        <dbReference type="SAM" id="SignalP"/>
    </source>
</evidence>
<dbReference type="Gene3D" id="3.90.76.10">
    <property type="entry name" value="Dipeptide-binding Protein, Domain 1"/>
    <property type="match status" value="1"/>
</dbReference>
<evidence type="ECO:0000313" key="10">
    <source>
        <dbReference type="Proteomes" id="UP001431572"/>
    </source>
</evidence>
<dbReference type="InterPro" id="IPR000914">
    <property type="entry name" value="SBP_5_dom"/>
</dbReference>
<evidence type="ECO:0000256" key="4">
    <source>
        <dbReference type="ARBA" id="ARBA00022729"/>
    </source>
</evidence>
<evidence type="ECO:0000313" key="7">
    <source>
        <dbReference type="EMBL" id="NWJ48224.1"/>
    </source>
</evidence>
<comment type="subcellular location">
    <subcellularLocation>
        <location evidence="1">Cell membrane</location>
        <topology evidence="1">Lipid-anchor</topology>
    </subcellularLocation>
</comment>
<dbReference type="CDD" id="cd08504">
    <property type="entry name" value="PBP2_OppA"/>
    <property type="match status" value="1"/>
</dbReference>
<dbReference type="PROSITE" id="PS51257">
    <property type="entry name" value="PROKAR_LIPOPROTEIN"/>
    <property type="match status" value="1"/>
</dbReference>
<comment type="similarity">
    <text evidence="2">Belongs to the bacterial solute-binding protein 5 family.</text>
</comment>
<dbReference type="PANTHER" id="PTHR30290:SF10">
    <property type="entry name" value="PERIPLASMIC OLIGOPEPTIDE-BINDING PROTEIN-RELATED"/>
    <property type="match status" value="1"/>
</dbReference>
<gene>
    <name evidence="7" type="ORF">HXX08_20405</name>
    <name evidence="8" type="ORF">OZ401_003764</name>
</gene>
<organism evidence="7 9">
    <name type="scientific">Candidatus Chlorohelix allophototropha</name>
    <dbReference type="NCBI Taxonomy" id="3003348"/>
    <lineage>
        <taxon>Bacteria</taxon>
        <taxon>Bacillati</taxon>
        <taxon>Chloroflexota</taxon>
        <taxon>Chloroflexia</taxon>
        <taxon>Candidatus Chloroheliales</taxon>
        <taxon>Candidatus Chloroheliaceae</taxon>
        <taxon>Candidatus Chlorohelix</taxon>
    </lineage>
</organism>
<keyword evidence="3" id="KW-0813">Transport</keyword>